<proteinExistence type="predicted"/>
<evidence type="ECO:0000313" key="7">
    <source>
        <dbReference type="EMBL" id="KAH7126622.1"/>
    </source>
</evidence>
<feature type="binding site" evidence="4">
    <location>
        <position position="202"/>
    </location>
    <ligand>
        <name>ATP</name>
        <dbReference type="ChEBI" id="CHEBI:30616"/>
    </ligand>
</feature>
<comment type="caution">
    <text evidence="7">The sequence shown here is derived from an EMBL/GenBank/DDBJ whole genome shotgun (WGS) entry which is preliminary data.</text>
</comment>
<dbReference type="EC" id="2.7.11.1" evidence="1"/>
<dbReference type="GO" id="GO:0005524">
    <property type="term" value="F:ATP binding"/>
    <property type="evidence" value="ECO:0007669"/>
    <property type="project" value="UniProtKB-UniRule"/>
</dbReference>
<feature type="domain" description="Protein kinase" evidence="6">
    <location>
        <begin position="168"/>
        <end position="444"/>
    </location>
</feature>
<reference evidence="7" key="1">
    <citation type="journal article" date="2021" name="Nat. Commun.">
        <title>Genetic determinants of endophytism in the Arabidopsis root mycobiome.</title>
        <authorList>
            <person name="Mesny F."/>
            <person name="Miyauchi S."/>
            <person name="Thiergart T."/>
            <person name="Pickel B."/>
            <person name="Atanasova L."/>
            <person name="Karlsson M."/>
            <person name="Huettel B."/>
            <person name="Barry K.W."/>
            <person name="Haridas S."/>
            <person name="Chen C."/>
            <person name="Bauer D."/>
            <person name="Andreopoulos W."/>
            <person name="Pangilinan J."/>
            <person name="LaButti K."/>
            <person name="Riley R."/>
            <person name="Lipzen A."/>
            <person name="Clum A."/>
            <person name="Drula E."/>
            <person name="Henrissat B."/>
            <person name="Kohler A."/>
            <person name="Grigoriev I.V."/>
            <person name="Martin F.M."/>
            <person name="Hacquard S."/>
        </authorList>
    </citation>
    <scope>NUCLEOTIDE SEQUENCE</scope>
    <source>
        <strain evidence="7">MPI-CAGE-CH-0243</strain>
    </source>
</reference>
<dbReference type="Gene3D" id="1.10.510.10">
    <property type="entry name" value="Transferase(Phosphotransferase) domain 1"/>
    <property type="match status" value="1"/>
</dbReference>
<dbReference type="GO" id="GO:0005737">
    <property type="term" value="C:cytoplasm"/>
    <property type="evidence" value="ECO:0007669"/>
    <property type="project" value="TreeGrafter"/>
</dbReference>
<feature type="compositionally biased region" description="Polar residues" evidence="5">
    <location>
        <begin position="497"/>
        <end position="546"/>
    </location>
</feature>
<keyword evidence="3 4" id="KW-0067">ATP-binding</keyword>
<dbReference type="InterPro" id="IPR008271">
    <property type="entry name" value="Ser/Thr_kinase_AS"/>
</dbReference>
<dbReference type="InterPro" id="IPR000719">
    <property type="entry name" value="Prot_kinase_dom"/>
</dbReference>
<dbReference type="InterPro" id="IPR017441">
    <property type="entry name" value="Protein_kinase_ATP_BS"/>
</dbReference>
<feature type="compositionally biased region" description="Polar residues" evidence="5">
    <location>
        <begin position="559"/>
        <end position="569"/>
    </location>
</feature>
<dbReference type="AlphaFoldDB" id="A0A9P9DX03"/>
<dbReference type="PANTHER" id="PTHR48012">
    <property type="entry name" value="STERILE20-LIKE KINASE, ISOFORM B-RELATED"/>
    <property type="match status" value="1"/>
</dbReference>
<evidence type="ECO:0000256" key="1">
    <source>
        <dbReference type="ARBA" id="ARBA00012513"/>
    </source>
</evidence>
<organism evidence="7 8">
    <name type="scientific">Dendryphion nanum</name>
    <dbReference type="NCBI Taxonomy" id="256645"/>
    <lineage>
        <taxon>Eukaryota</taxon>
        <taxon>Fungi</taxon>
        <taxon>Dikarya</taxon>
        <taxon>Ascomycota</taxon>
        <taxon>Pezizomycotina</taxon>
        <taxon>Dothideomycetes</taxon>
        <taxon>Pleosporomycetidae</taxon>
        <taxon>Pleosporales</taxon>
        <taxon>Torulaceae</taxon>
        <taxon>Dendryphion</taxon>
    </lineage>
</organism>
<keyword evidence="2 4" id="KW-0547">Nucleotide-binding</keyword>
<dbReference type="PANTHER" id="PTHR48012:SF2">
    <property type="entry name" value="STERILE20-LIKE KINASE, ISOFORM B"/>
    <property type="match status" value="1"/>
</dbReference>
<evidence type="ECO:0000256" key="3">
    <source>
        <dbReference type="ARBA" id="ARBA00022840"/>
    </source>
</evidence>
<dbReference type="PROSITE" id="PS00108">
    <property type="entry name" value="PROTEIN_KINASE_ST"/>
    <property type="match status" value="1"/>
</dbReference>
<dbReference type="Proteomes" id="UP000700596">
    <property type="component" value="Unassembled WGS sequence"/>
</dbReference>
<protein>
    <recommendedName>
        <fullName evidence="1">non-specific serine/threonine protein kinase</fullName>
        <ecNumber evidence="1">2.7.11.1</ecNumber>
    </recommendedName>
</protein>
<name>A0A9P9DX03_9PLEO</name>
<dbReference type="SMART" id="SM00220">
    <property type="entry name" value="S_TKc"/>
    <property type="match status" value="1"/>
</dbReference>
<evidence type="ECO:0000256" key="5">
    <source>
        <dbReference type="SAM" id="MobiDB-lite"/>
    </source>
</evidence>
<dbReference type="Pfam" id="PF00069">
    <property type="entry name" value="Pkinase"/>
    <property type="match status" value="1"/>
</dbReference>
<dbReference type="PROSITE" id="PS50011">
    <property type="entry name" value="PROTEIN_KINASE_DOM"/>
    <property type="match status" value="1"/>
</dbReference>
<evidence type="ECO:0000259" key="6">
    <source>
        <dbReference type="PROSITE" id="PS50011"/>
    </source>
</evidence>
<dbReference type="CDD" id="cd00180">
    <property type="entry name" value="PKc"/>
    <property type="match status" value="1"/>
</dbReference>
<accession>A0A9P9DX03</accession>
<dbReference type="SUPFAM" id="SSF56112">
    <property type="entry name" value="Protein kinase-like (PK-like)"/>
    <property type="match status" value="1"/>
</dbReference>
<evidence type="ECO:0000256" key="2">
    <source>
        <dbReference type="ARBA" id="ARBA00022741"/>
    </source>
</evidence>
<feature type="region of interest" description="Disordered" evidence="5">
    <location>
        <begin position="463"/>
        <end position="571"/>
    </location>
</feature>
<dbReference type="GO" id="GO:0004674">
    <property type="term" value="F:protein serine/threonine kinase activity"/>
    <property type="evidence" value="ECO:0007669"/>
    <property type="project" value="UniProtKB-EC"/>
</dbReference>
<evidence type="ECO:0000313" key="8">
    <source>
        <dbReference type="Proteomes" id="UP000700596"/>
    </source>
</evidence>
<keyword evidence="7" id="KW-0418">Kinase</keyword>
<dbReference type="EMBL" id="JAGMWT010000006">
    <property type="protein sequence ID" value="KAH7126622.1"/>
    <property type="molecule type" value="Genomic_DNA"/>
</dbReference>
<dbReference type="PROSITE" id="PS00107">
    <property type="entry name" value="PROTEIN_KINASE_ATP"/>
    <property type="match status" value="1"/>
</dbReference>
<gene>
    <name evidence="7" type="ORF">B0J11DRAFT_567419</name>
</gene>
<feature type="compositionally biased region" description="Polar residues" evidence="5">
    <location>
        <begin position="463"/>
        <end position="481"/>
    </location>
</feature>
<dbReference type="InterPro" id="IPR050629">
    <property type="entry name" value="STE20/SPS1-PAK"/>
</dbReference>
<dbReference type="OrthoDB" id="4062651at2759"/>
<dbReference type="InterPro" id="IPR011009">
    <property type="entry name" value="Kinase-like_dom_sf"/>
</dbReference>
<sequence>MVDTPAPVVDLDDPRAICEASLDHKIPRKPFDKYIDETLYLVIEDLLREWERIPGCSSDALRHWSKNVRLYTLLRMLGYQIGDRVFKRIEHDQIGDVWLPLNVPILKHLALLPEFNALNFMNAQRHVLSDSRHMNEEGLLRPALKEHYYNQRAHSQTHRYLESAGPHFENLGSIGDGATAKVLRVRHKLSGEEFACKSLPRKNTVKAQREQLMDFMQEIRVLKTTRHHHIVSLIATFTDSKSFALILHPIAENMLHNVLMSEQPLSETDLAILRCSFGCLATALDYLHKNSIRHKDIKPRNILLSQGSVLLCDFGISFQWEPGEGQNGTTSGANNCTRRYAAPEVLGSGTSRNTKTDIWSLGCVFLEIISAMNGYSFDDIDVTQDPETQGLTSVAMTNWLDKIRANQRSVAEALPLDWTLAMIVDDFHERIEAGDLVSAIHEHTTQEGVASLYLASCCRKSSCDTPPRNSVHSDRTSSFSSEPRIRTGSASSEHHAQTSFTSPKWGTPVASSYHPSQYQPSLSQRSQSIRTQTRKGSAGSTSTQPVISRVKQDRVEISDTPSRASSFPSRKSIAPTESLLRYDSAYSRAMETSNRTELDHFPPAGNNIHGTSNPGWEISHSDTCNIQEDEQSIFNESFSSFTFGKSATIEGLVRCCENQENMIQVFESPRPKPNDDHSSPPFTWKVTRRVVVREAIATGERRCSSFWMPLADVHFVLIEATVTLQWSDCNQVQRRDTNDNQQYWSWVYNPDRPNNWITIEFGDRNTARSFLEIIRFPKLAGGSRIDMSSFQEIRTWNIVRSGPKESLLSQTNVEGPISKSRLFVIPQYIDPQITKSSQERHLCVRINNVSRPMYLSNHVEETGRVKNRVAEFSHAKLKSTSLTVLAPLSSDSRSSEIPFAIDSMFRCITGWSLKLFVTAEGLESGKGYMNFKKYGPTDVLLWSTKIKDMTLGRITFRFAGVDESWMSGRISTAVTASTSISSQSKDSSCSFDMFGKQRGCLLNRANMTAVSDFDSKLRDPSVKATPLGFEQECRHMKIQIRDHKNRRKFAELLEELVYQIKKNPKPINASKEIVNRTKPVLHTPLI</sequence>
<keyword evidence="7" id="KW-0808">Transferase</keyword>
<evidence type="ECO:0000256" key="4">
    <source>
        <dbReference type="PROSITE-ProRule" id="PRU10141"/>
    </source>
</evidence>
<keyword evidence="8" id="KW-1185">Reference proteome</keyword>